<dbReference type="SUPFAM" id="SSF53335">
    <property type="entry name" value="S-adenosyl-L-methionine-dependent methyltransferases"/>
    <property type="match status" value="1"/>
</dbReference>
<organism evidence="8 9">
    <name type="scientific">Aedoeadaptatus acetigenes</name>
    <dbReference type="NCBI Taxonomy" id="2981723"/>
    <lineage>
        <taxon>Bacteria</taxon>
        <taxon>Bacillati</taxon>
        <taxon>Bacillota</taxon>
        <taxon>Tissierellia</taxon>
        <taxon>Tissierellales</taxon>
        <taxon>Peptoniphilaceae</taxon>
        <taxon>Aedoeadaptatus</taxon>
    </lineage>
</organism>
<dbReference type="PANTHER" id="PTHR42933:SF3">
    <property type="entry name" value="TYPE I RESTRICTION ENZYME MJAVIII METHYLASE SUBUNIT"/>
    <property type="match status" value="1"/>
</dbReference>
<evidence type="ECO:0000259" key="7">
    <source>
        <dbReference type="Pfam" id="PF02384"/>
    </source>
</evidence>
<keyword evidence="3" id="KW-0808">Transferase</keyword>
<evidence type="ECO:0000256" key="4">
    <source>
        <dbReference type="ARBA" id="ARBA00022691"/>
    </source>
</evidence>
<evidence type="ECO:0000256" key="3">
    <source>
        <dbReference type="ARBA" id="ARBA00022679"/>
    </source>
</evidence>
<feature type="domain" description="DNA methylase adenine-specific" evidence="7">
    <location>
        <begin position="1"/>
        <end position="254"/>
    </location>
</feature>
<dbReference type="EMBL" id="JBBNPS010000017">
    <property type="protein sequence ID" value="MEQ3353935.1"/>
    <property type="molecule type" value="Genomic_DNA"/>
</dbReference>
<dbReference type="Pfam" id="PF02384">
    <property type="entry name" value="N6_Mtase"/>
    <property type="match status" value="1"/>
</dbReference>
<accession>A0ABV1J7L3</accession>
<keyword evidence="9" id="KW-1185">Reference proteome</keyword>
<gene>
    <name evidence="8" type="ORF">AAA081_06480</name>
</gene>
<dbReference type="RefSeq" id="WP_349054229.1">
    <property type="nucleotide sequence ID" value="NZ_JBBNPS010000017.1"/>
</dbReference>
<reference evidence="8 9" key="1">
    <citation type="submission" date="2024-04" db="EMBL/GenBank/DDBJ databases">
        <title>Human intestinal bacterial collection.</title>
        <authorList>
            <person name="Pauvert C."/>
            <person name="Hitch T.C.A."/>
            <person name="Clavel T."/>
        </authorList>
    </citation>
    <scope>NUCLEOTIDE SEQUENCE [LARGE SCALE GENOMIC DNA]</scope>
    <source>
        <strain evidence="8 9">CLA-SR-H026</strain>
    </source>
</reference>
<dbReference type="InterPro" id="IPR051537">
    <property type="entry name" value="DNA_Adenine_Mtase"/>
</dbReference>
<comment type="caution">
    <text evidence="8">The sequence shown here is derived from an EMBL/GenBank/DDBJ whole genome shotgun (WGS) entry which is preliminary data.</text>
</comment>
<protein>
    <recommendedName>
        <fullName evidence="1">site-specific DNA-methyltransferase (adenine-specific)</fullName>
        <ecNumber evidence="1">2.1.1.72</ecNumber>
    </recommendedName>
</protein>
<dbReference type="InterPro" id="IPR029063">
    <property type="entry name" value="SAM-dependent_MTases_sf"/>
</dbReference>
<dbReference type="Gene3D" id="3.40.50.150">
    <property type="entry name" value="Vaccinia Virus protein VP39"/>
    <property type="match status" value="1"/>
</dbReference>
<comment type="catalytic activity">
    <reaction evidence="6">
        <text>a 2'-deoxyadenosine in DNA + S-adenosyl-L-methionine = an N(6)-methyl-2'-deoxyadenosine in DNA + S-adenosyl-L-homocysteine + H(+)</text>
        <dbReference type="Rhea" id="RHEA:15197"/>
        <dbReference type="Rhea" id="RHEA-COMP:12418"/>
        <dbReference type="Rhea" id="RHEA-COMP:12419"/>
        <dbReference type="ChEBI" id="CHEBI:15378"/>
        <dbReference type="ChEBI" id="CHEBI:57856"/>
        <dbReference type="ChEBI" id="CHEBI:59789"/>
        <dbReference type="ChEBI" id="CHEBI:90615"/>
        <dbReference type="ChEBI" id="CHEBI:90616"/>
        <dbReference type="EC" id="2.1.1.72"/>
    </reaction>
</comment>
<dbReference type="Proteomes" id="UP001481872">
    <property type="component" value="Unassembled WGS sequence"/>
</dbReference>
<evidence type="ECO:0000256" key="5">
    <source>
        <dbReference type="ARBA" id="ARBA00022747"/>
    </source>
</evidence>
<evidence type="ECO:0000256" key="1">
    <source>
        <dbReference type="ARBA" id="ARBA00011900"/>
    </source>
</evidence>
<name>A0ABV1J7L3_9FIRM</name>
<dbReference type="PANTHER" id="PTHR42933">
    <property type="entry name" value="SLR6095 PROTEIN"/>
    <property type="match status" value="1"/>
</dbReference>
<dbReference type="InterPro" id="IPR003356">
    <property type="entry name" value="DNA_methylase_A-5"/>
</dbReference>
<evidence type="ECO:0000256" key="6">
    <source>
        <dbReference type="ARBA" id="ARBA00047942"/>
    </source>
</evidence>
<dbReference type="GO" id="GO:0032259">
    <property type="term" value="P:methylation"/>
    <property type="evidence" value="ECO:0007669"/>
    <property type="project" value="UniProtKB-KW"/>
</dbReference>
<keyword evidence="2 8" id="KW-0489">Methyltransferase</keyword>
<keyword evidence="5" id="KW-0680">Restriction system</keyword>
<evidence type="ECO:0000313" key="9">
    <source>
        <dbReference type="Proteomes" id="UP001481872"/>
    </source>
</evidence>
<keyword evidence="4" id="KW-0949">S-adenosyl-L-methionine</keyword>
<dbReference type="GO" id="GO:0008168">
    <property type="term" value="F:methyltransferase activity"/>
    <property type="evidence" value="ECO:0007669"/>
    <property type="project" value="UniProtKB-KW"/>
</dbReference>
<evidence type="ECO:0000313" key="8">
    <source>
        <dbReference type="EMBL" id="MEQ3353935.1"/>
    </source>
</evidence>
<dbReference type="EC" id="2.1.1.72" evidence="1"/>
<sequence>MLSTAYSHLKQLNPSADIRLFGQELMGQSYAVGLAEMLIKNQDASYFKHADTFKEDCFKDTKMRFVLENPPFGTPWKGADAKIGQEDAVMEDYAKGEKSRWPAGLPAGGDSQLLFMQSALNKMDDVVGRGAIITNGSPLFNGGVSSGESQIRRRLLEGDLIEAIIAMPTDLFYNTGIATYVWILSKNKRAERRGKIQLIDATEIYHPLRKSLGNKRREFTAADRQAITELYAAFEENERSQIHDNEEFIYREYTVMQPLQRSYKIDDDRIEALAQSGALNSFYDPKKHEELAEKTEAGEALKKTEAKNLKKYEENKESYDEIFRLLKAHVSEEKFLSKEAFEPFLQDLLKPVALSKPQLTKIIDGLSVMDKDAEIQRDKKGNILYDKDTKDTETVNIREDVEDYMAREVLPHVPDAKAFFEEDLTAKTPKIKTGAEIPFTRYFYQYEAPRPSEELAEEFLALEELVNEKVKDLFEEV</sequence>
<evidence type="ECO:0000256" key="2">
    <source>
        <dbReference type="ARBA" id="ARBA00022603"/>
    </source>
</evidence>
<proteinExistence type="predicted"/>